<gene>
    <name evidence="8" type="ORF">DCAF_LOCUS15490</name>
</gene>
<feature type="compositionally biased region" description="Basic and acidic residues" evidence="6">
    <location>
        <begin position="257"/>
        <end position="275"/>
    </location>
</feature>
<dbReference type="InterPro" id="IPR036259">
    <property type="entry name" value="MFS_trans_sf"/>
</dbReference>
<dbReference type="PANTHER" id="PTHR11654">
    <property type="entry name" value="OLIGOPEPTIDE TRANSPORTER-RELATED"/>
    <property type="match status" value="1"/>
</dbReference>
<dbReference type="EMBL" id="CAWUPB010001160">
    <property type="protein sequence ID" value="CAK7340408.1"/>
    <property type="molecule type" value="Genomic_DNA"/>
</dbReference>
<keyword evidence="4 7" id="KW-1133">Transmembrane helix</keyword>
<feature type="transmembrane region" description="Helical" evidence="7">
    <location>
        <begin position="107"/>
        <end position="129"/>
    </location>
</feature>
<feature type="transmembrane region" description="Helical" evidence="7">
    <location>
        <begin position="68"/>
        <end position="87"/>
    </location>
</feature>
<evidence type="ECO:0000256" key="5">
    <source>
        <dbReference type="ARBA" id="ARBA00023136"/>
    </source>
</evidence>
<reference evidence="8 9" key="1">
    <citation type="submission" date="2024-01" db="EMBL/GenBank/DDBJ databases">
        <authorList>
            <person name="Waweru B."/>
        </authorList>
    </citation>
    <scope>NUCLEOTIDE SEQUENCE [LARGE SCALE GENOMIC DNA]</scope>
</reference>
<feature type="transmembrane region" description="Helical" evidence="7">
    <location>
        <begin position="150"/>
        <end position="169"/>
    </location>
</feature>
<keyword evidence="9" id="KW-1185">Reference proteome</keyword>
<feature type="region of interest" description="Disordered" evidence="6">
    <location>
        <begin position="30"/>
        <end position="58"/>
    </location>
</feature>
<name>A0AAV1RY57_9ROSI</name>
<sequence>MDSLLCDPSRRSEDPDKNVAYIRQHHHNEYMPSTTPDLLSTARKPNVPQNRQTRITGHPSGITQLQRVGVGLVLSAISMAVAGLVEVKRRKQSLKDLHHPISLFWLSFQYGIFGIADMFTLVGLLEFFYKEAPLSMKSLSTSFTYLSLSFGYFLSTVFVSLINVITKRVTPSKHGWLHGEFLDYNNLNLFYWFLAVLSCLNFLLYLYSASWYKYKSADRESTNKPRAKGSDDGLLLVKEENTTESCGAKANGEESTEEKVAKRSVGEESTQEKEMVTINSTDAEAKVPSSEQSNEAKQD</sequence>
<comment type="similarity">
    <text evidence="2">Belongs to the major facilitator superfamily. Proton-dependent oligopeptide transporter (POT/PTR) (TC 2.A.17) family.</text>
</comment>
<feature type="compositionally biased region" description="Polar residues" evidence="6">
    <location>
        <begin position="47"/>
        <end position="58"/>
    </location>
</feature>
<organism evidence="8 9">
    <name type="scientific">Dovyalis caffra</name>
    <dbReference type="NCBI Taxonomy" id="77055"/>
    <lineage>
        <taxon>Eukaryota</taxon>
        <taxon>Viridiplantae</taxon>
        <taxon>Streptophyta</taxon>
        <taxon>Embryophyta</taxon>
        <taxon>Tracheophyta</taxon>
        <taxon>Spermatophyta</taxon>
        <taxon>Magnoliopsida</taxon>
        <taxon>eudicotyledons</taxon>
        <taxon>Gunneridae</taxon>
        <taxon>Pentapetalae</taxon>
        <taxon>rosids</taxon>
        <taxon>fabids</taxon>
        <taxon>Malpighiales</taxon>
        <taxon>Salicaceae</taxon>
        <taxon>Flacourtieae</taxon>
        <taxon>Dovyalis</taxon>
    </lineage>
</organism>
<dbReference type="InterPro" id="IPR000109">
    <property type="entry name" value="POT_fam"/>
</dbReference>
<evidence type="ECO:0000256" key="6">
    <source>
        <dbReference type="SAM" id="MobiDB-lite"/>
    </source>
</evidence>
<feature type="region of interest" description="Disordered" evidence="6">
    <location>
        <begin position="239"/>
        <end position="299"/>
    </location>
</feature>
<evidence type="ECO:0000256" key="4">
    <source>
        <dbReference type="ARBA" id="ARBA00022989"/>
    </source>
</evidence>
<evidence type="ECO:0000256" key="3">
    <source>
        <dbReference type="ARBA" id="ARBA00022692"/>
    </source>
</evidence>
<dbReference type="AlphaFoldDB" id="A0AAV1RY57"/>
<dbReference type="SUPFAM" id="SSF103473">
    <property type="entry name" value="MFS general substrate transporter"/>
    <property type="match status" value="1"/>
</dbReference>
<proteinExistence type="inferred from homology"/>
<protein>
    <submittedName>
        <fullName evidence="8">Uncharacterized protein</fullName>
    </submittedName>
</protein>
<dbReference type="Pfam" id="PF00854">
    <property type="entry name" value="PTR2"/>
    <property type="match status" value="1"/>
</dbReference>
<dbReference type="GO" id="GO:0016020">
    <property type="term" value="C:membrane"/>
    <property type="evidence" value="ECO:0007669"/>
    <property type="project" value="UniProtKB-SubCell"/>
</dbReference>
<dbReference type="Proteomes" id="UP001314170">
    <property type="component" value="Unassembled WGS sequence"/>
</dbReference>
<dbReference type="GO" id="GO:0022857">
    <property type="term" value="F:transmembrane transporter activity"/>
    <property type="evidence" value="ECO:0007669"/>
    <property type="project" value="InterPro"/>
</dbReference>
<evidence type="ECO:0000313" key="8">
    <source>
        <dbReference type="EMBL" id="CAK7340408.1"/>
    </source>
</evidence>
<evidence type="ECO:0000313" key="9">
    <source>
        <dbReference type="Proteomes" id="UP001314170"/>
    </source>
</evidence>
<accession>A0AAV1RY57</accession>
<feature type="transmembrane region" description="Helical" evidence="7">
    <location>
        <begin position="189"/>
        <end position="207"/>
    </location>
</feature>
<evidence type="ECO:0000256" key="2">
    <source>
        <dbReference type="ARBA" id="ARBA00005982"/>
    </source>
</evidence>
<keyword evidence="5 7" id="KW-0472">Membrane</keyword>
<comment type="caution">
    <text evidence="8">The sequence shown here is derived from an EMBL/GenBank/DDBJ whole genome shotgun (WGS) entry which is preliminary data.</text>
</comment>
<evidence type="ECO:0000256" key="7">
    <source>
        <dbReference type="SAM" id="Phobius"/>
    </source>
</evidence>
<dbReference type="Gene3D" id="1.20.1250.20">
    <property type="entry name" value="MFS general substrate transporter like domains"/>
    <property type="match status" value="1"/>
</dbReference>
<comment type="subcellular location">
    <subcellularLocation>
        <location evidence="1">Membrane</location>
        <topology evidence="1">Multi-pass membrane protein</topology>
    </subcellularLocation>
</comment>
<keyword evidence="3 7" id="KW-0812">Transmembrane</keyword>
<evidence type="ECO:0000256" key="1">
    <source>
        <dbReference type="ARBA" id="ARBA00004141"/>
    </source>
</evidence>